<protein>
    <submittedName>
        <fullName evidence="2">Uncharacterized protein</fullName>
    </submittedName>
</protein>
<name>A0AC34RKH7_9BILA</name>
<reference evidence="2" key="1">
    <citation type="submission" date="2022-11" db="UniProtKB">
        <authorList>
            <consortium name="WormBaseParasite"/>
        </authorList>
    </citation>
    <scope>IDENTIFICATION</scope>
</reference>
<organism evidence="1 2">
    <name type="scientific">Panagrolaimus sp. JU765</name>
    <dbReference type="NCBI Taxonomy" id="591449"/>
    <lineage>
        <taxon>Eukaryota</taxon>
        <taxon>Metazoa</taxon>
        <taxon>Ecdysozoa</taxon>
        <taxon>Nematoda</taxon>
        <taxon>Chromadorea</taxon>
        <taxon>Rhabditida</taxon>
        <taxon>Tylenchina</taxon>
        <taxon>Panagrolaimomorpha</taxon>
        <taxon>Panagrolaimoidea</taxon>
        <taxon>Panagrolaimidae</taxon>
        <taxon>Panagrolaimus</taxon>
    </lineage>
</organism>
<dbReference type="WBParaSite" id="JU765_v2.g7663.t1">
    <property type="protein sequence ID" value="JU765_v2.g7663.t1"/>
    <property type="gene ID" value="JU765_v2.g7663"/>
</dbReference>
<evidence type="ECO:0000313" key="1">
    <source>
        <dbReference type="Proteomes" id="UP000887576"/>
    </source>
</evidence>
<accession>A0AC34RKH7</accession>
<sequence length="232" mass="26071">MIEMCFVIFVLWLWATIIVGFSIGLIHLPKIFAGISVVFQIINFIVNNVGIVGYLIYEMKKYHRNLSDSKKLCHEIIKILFGVLFLWLITGVGIYYGLDITLMKNDASCKVENSTTGRTGSAMNDECDGIVIALAFAMIFFTCASAIWYGIILGKKNSQTQIIDPQQEPSEQSVYVLRPSSYPNPPPLPPPPPYQKNQQRTSTSRPVLPSYDDVTHQQPSSNHVVKEDDQPQ</sequence>
<proteinExistence type="predicted"/>
<evidence type="ECO:0000313" key="2">
    <source>
        <dbReference type="WBParaSite" id="JU765_v2.g7663.t1"/>
    </source>
</evidence>
<dbReference type="Proteomes" id="UP000887576">
    <property type="component" value="Unplaced"/>
</dbReference>